<dbReference type="EMBL" id="LHZG01000180">
    <property type="protein sequence ID" value="KXV17111.1"/>
    <property type="molecule type" value="Genomic_DNA"/>
</dbReference>
<dbReference type="AlphaFoldDB" id="A0A149RS30"/>
<sequence length="113" mass="12384">MMEAASGLFGDQGLSAWHYDELYARAETILRIPRKGSVLPAAEIRLARGICRSWFWDACWHAALAGGGCPFHGSECSSRAEAVSKAKTWIEKKIPHMDPSDANRVRVALGELA</sequence>
<name>A0A149RS30_GLUOY</name>
<proteinExistence type="predicted"/>
<dbReference type="RefSeq" id="WP_155721222.1">
    <property type="nucleotide sequence ID" value="NZ_LHZG01000180.1"/>
</dbReference>
<evidence type="ECO:0000313" key="1">
    <source>
        <dbReference type="EMBL" id="KXV17111.1"/>
    </source>
</evidence>
<evidence type="ECO:0000313" key="2">
    <source>
        <dbReference type="Proteomes" id="UP000075655"/>
    </source>
</evidence>
<protein>
    <submittedName>
        <fullName evidence="1">Uncharacterized protein</fullName>
    </submittedName>
</protein>
<reference evidence="1 2" key="1">
    <citation type="submission" date="2015-06" db="EMBL/GenBank/DDBJ databases">
        <title>Improved classification and identification of acetic acid bacteria using matrix-assisted laser desorption/ionization time-of-flight mass spectrometry; Gluconobacter nephelii and Gluconobacter uchimurae are later heterotypic synonyms of Gluconobacter japonicus and Gluconobacter oxydans, respectively.</title>
        <authorList>
            <person name="Li L."/>
            <person name="Cleenwerck I."/>
            <person name="De Vuyst L."/>
            <person name="Vandamme P."/>
        </authorList>
    </citation>
    <scope>NUCLEOTIDE SEQUENCE [LARGE SCALE GENOMIC DNA]</scope>
    <source>
        <strain evidence="1 2">LMG 1676</strain>
    </source>
</reference>
<dbReference type="Proteomes" id="UP000075655">
    <property type="component" value="Unassembled WGS sequence"/>
</dbReference>
<gene>
    <name evidence="1" type="ORF">AD934_12635</name>
</gene>
<comment type="caution">
    <text evidence="1">The sequence shown here is derived from an EMBL/GenBank/DDBJ whole genome shotgun (WGS) entry which is preliminary data.</text>
</comment>
<dbReference type="PATRIC" id="fig|442.8.peg.1133"/>
<organism evidence="1 2">
    <name type="scientific">Gluconobacter oxydans</name>
    <name type="common">Gluconobacter suboxydans</name>
    <dbReference type="NCBI Taxonomy" id="442"/>
    <lineage>
        <taxon>Bacteria</taxon>
        <taxon>Pseudomonadati</taxon>
        <taxon>Pseudomonadota</taxon>
        <taxon>Alphaproteobacteria</taxon>
        <taxon>Acetobacterales</taxon>
        <taxon>Acetobacteraceae</taxon>
        <taxon>Gluconobacter</taxon>
    </lineage>
</organism>
<accession>A0A149RS30</accession>